<keyword evidence="5" id="KW-0574">Periplasm</keyword>
<dbReference type="EC" id="1.11.1.5" evidence="11"/>
<dbReference type="Pfam" id="PF03150">
    <property type="entry name" value="CCP_MauG"/>
    <property type="match status" value="1"/>
</dbReference>
<name>A0A1Y5R9L2_9RHOB</name>
<feature type="binding site" description="axial binding residue" evidence="9">
    <location>
        <position position="97"/>
    </location>
    <ligand>
        <name>heme c</name>
        <dbReference type="ChEBI" id="CHEBI:61717"/>
        <label>1</label>
    </ligand>
    <ligandPart>
        <name>Fe</name>
        <dbReference type="ChEBI" id="CHEBI:18248"/>
    </ligandPart>
</feature>
<dbReference type="InterPro" id="IPR051395">
    <property type="entry name" value="Cytochrome_c_Peroxidase/MauG"/>
</dbReference>
<dbReference type="RefSeq" id="WP_085793832.1">
    <property type="nucleotide sequence ID" value="NZ_FWFO01000001.1"/>
</dbReference>
<dbReference type="GO" id="GO:0009055">
    <property type="term" value="F:electron transfer activity"/>
    <property type="evidence" value="ECO:0007669"/>
    <property type="project" value="InterPro"/>
</dbReference>
<dbReference type="InterPro" id="IPR004852">
    <property type="entry name" value="Di-haem_cyt_c_peroxidsae"/>
</dbReference>
<dbReference type="GO" id="GO:0046872">
    <property type="term" value="F:metal ion binding"/>
    <property type="evidence" value="ECO:0007669"/>
    <property type="project" value="UniProtKB-KW"/>
</dbReference>
<keyword evidence="11" id="KW-0575">Peroxidase</keyword>
<feature type="binding site" description="covalent" evidence="8">
    <location>
        <position position="96"/>
    </location>
    <ligand>
        <name>heme c</name>
        <dbReference type="ChEBI" id="CHEBI:61717"/>
        <label>1</label>
    </ligand>
</feature>
<organism evidence="11 12">
    <name type="scientific">Falsiruegeria litorea R37</name>
    <dbReference type="NCBI Taxonomy" id="1200284"/>
    <lineage>
        <taxon>Bacteria</taxon>
        <taxon>Pseudomonadati</taxon>
        <taxon>Pseudomonadota</taxon>
        <taxon>Alphaproteobacteria</taxon>
        <taxon>Rhodobacterales</taxon>
        <taxon>Roseobacteraceae</taxon>
        <taxon>Falsiruegeria</taxon>
    </lineage>
</organism>
<keyword evidence="2 8" id="KW-0349">Heme</keyword>
<evidence type="ECO:0000256" key="7">
    <source>
        <dbReference type="ARBA" id="ARBA00023004"/>
    </source>
</evidence>
<comment type="subcellular location">
    <subcellularLocation>
        <location evidence="1">Periplasm</location>
    </subcellularLocation>
</comment>
<dbReference type="PIRSF" id="PIRSF000294">
    <property type="entry name" value="Cytochrome-c_peroxidase"/>
    <property type="match status" value="1"/>
</dbReference>
<keyword evidence="7 9" id="KW-0408">Iron</keyword>
<evidence type="ECO:0000313" key="12">
    <source>
        <dbReference type="Proteomes" id="UP000193077"/>
    </source>
</evidence>
<proteinExistence type="predicted"/>
<evidence type="ECO:0000256" key="9">
    <source>
        <dbReference type="PIRSR" id="PIRSR000294-2"/>
    </source>
</evidence>
<evidence type="ECO:0000256" key="1">
    <source>
        <dbReference type="ARBA" id="ARBA00004418"/>
    </source>
</evidence>
<dbReference type="EMBL" id="FWFO01000001">
    <property type="protein sequence ID" value="SLN11165.1"/>
    <property type="molecule type" value="Genomic_DNA"/>
</dbReference>
<evidence type="ECO:0000313" key="11">
    <source>
        <dbReference type="EMBL" id="SLN11165.1"/>
    </source>
</evidence>
<sequence>MEAKSLGSWGRVDLLLAAFCFCVVLSNPSKAAEIDPIDWTERELALIKSLSLSQLPPPPLSPSNKYANDPSAAALGRAIFHDTRFSANGNVSCGTCHRQDYGFTDDLPQGIGIDVASRRTMPIVGMAYQKWFFWDGRADSLWSQTLGPLENPVEHGIDRYQVRQLVMTHYLQPYQQVFDGDAKSQSVNQVFANIGKALAAHVRTVLPEITRFDLYADALRSGSNKISILTTAETRGLRLFVSKAKCVNCHNGPMFTNGEFHHSGTPENGEPDAGRGAAFHDLEATEFGFFGKWSDADPQADGDHIRFLDRNTHKYAGTFKTPTLRGVSDRPPYMHNGAFNSLAQVLNNYRAVSGSTLADEVFHGDLTDRDLVDLEAFLGTLSSNSNDIHN</sequence>
<comment type="cofactor">
    <cofactor evidence="8">
        <name>heme</name>
        <dbReference type="ChEBI" id="CHEBI:30413"/>
    </cofactor>
    <text evidence="8">Binds 2 heme groups.</text>
</comment>
<comment type="PTM">
    <text evidence="8">Binds 2 heme groups per subunit.</text>
</comment>
<evidence type="ECO:0000259" key="10">
    <source>
        <dbReference type="PROSITE" id="PS51007"/>
    </source>
</evidence>
<dbReference type="InterPro" id="IPR026259">
    <property type="entry name" value="MauG/Cytc_peroxidase"/>
</dbReference>
<evidence type="ECO:0000256" key="6">
    <source>
        <dbReference type="ARBA" id="ARBA00023002"/>
    </source>
</evidence>
<dbReference type="PANTHER" id="PTHR30600">
    <property type="entry name" value="CYTOCHROME C PEROXIDASE-RELATED"/>
    <property type="match status" value="1"/>
</dbReference>
<dbReference type="Proteomes" id="UP000193077">
    <property type="component" value="Unassembled WGS sequence"/>
</dbReference>
<gene>
    <name evidence="11" type="primary">ccp_1</name>
    <name evidence="11" type="ORF">TRL7639_00063</name>
</gene>
<keyword evidence="12" id="KW-1185">Reference proteome</keyword>
<dbReference type="GO" id="GO:0020037">
    <property type="term" value="F:heme binding"/>
    <property type="evidence" value="ECO:0007669"/>
    <property type="project" value="InterPro"/>
</dbReference>
<evidence type="ECO:0000256" key="8">
    <source>
        <dbReference type="PIRSR" id="PIRSR000294-1"/>
    </source>
</evidence>
<feature type="binding site" description="covalent" evidence="8">
    <location>
        <position position="249"/>
    </location>
    <ligand>
        <name>heme c</name>
        <dbReference type="ChEBI" id="CHEBI:61717"/>
        <label>2</label>
    </ligand>
</feature>
<dbReference type="PANTHER" id="PTHR30600:SF10">
    <property type="entry name" value="BLL6722 PROTEIN"/>
    <property type="match status" value="1"/>
</dbReference>
<dbReference type="InterPro" id="IPR009056">
    <property type="entry name" value="Cyt_c-like_dom"/>
</dbReference>
<dbReference type="Gene3D" id="1.10.760.10">
    <property type="entry name" value="Cytochrome c-like domain"/>
    <property type="match status" value="2"/>
</dbReference>
<dbReference type="GO" id="GO:0042597">
    <property type="term" value="C:periplasmic space"/>
    <property type="evidence" value="ECO:0007669"/>
    <property type="project" value="UniProtKB-SubCell"/>
</dbReference>
<dbReference type="OrthoDB" id="9805202at2"/>
<feature type="binding site" description="axial binding residue" evidence="9">
    <location>
        <position position="250"/>
    </location>
    <ligand>
        <name>heme c</name>
        <dbReference type="ChEBI" id="CHEBI:61717"/>
        <label>2</label>
    </ligand>
    <ligandPart>
        <name>Fe</name>
        <dbReference type="ChEBI" id="CHEBI:18248"/>
    </ligandPart>
</feature>
<evidence type="ECO:0000256" key="5">
    <source>
        <dbReference type="ARBA" id="ARBA00022764"/>
    </source>
</evidence>
<dbReference type="InterPro" id="IPR036909">
    <property type="entry name" value="Cyt_c-like_dom_sf"/>
</dbReference>
<accession>A0A1Y5R9L2</accession>
<evidence type="ECO:0000256" key="2">
    <source>
        <dbReference type="ARBA" id="ARBA00022617"/>
    </source>
</evidence>
<keyword evidence="3 9" id="KW-0479">Metal-binding</keyword>
<dbReference type="PROSITE" id="PS51007">
    <property type="entry name" value="CYTC"/>
    <property type="match status" value="1"/>
</dbReference>
<feature type="binding site" description="covalent" evidence="8">
    <location>
        <position position="93"/>
    </location>
    <ligand>
        <name>heme c</name>
        <dbReference type="ChEBI" id="CHEBI:61717"/>
        <label>1</label>
    </ligand>
</feature>
<evidence type="ECO:0000256" key="3">
    <source>
        <dbReference type="ARBA" id="ARBA00022723"/>
    </source>
</evidence>
<keyword evidence="6 11" id="KW-0560">Oxidoreductase</keyword>
<dbReference type="AlphaFoldDB" id="A0A1Y5R9L2"/>
<reference evidence="11 12" key="1">
    <citation type="submission" date="2017-03" db="EMBL/GenBank/DDBJ databases">
        <authorList>
            <person name="Afonso C.L."/>
            <person name="Miller P.J."/>
            <person name="Scott M.A."/>
            <person name="Spackman E."/>
            <person name="Goraichik I."/>
            <person name="Dimitrov K.M."/>
            <person name="Suarez D.L."/>
            <person name="Swayne D.E."/>
        </authorList>
    </citation>
    <scope>NUCLEOTIDE SEQUENCE [LARGE SCALE GENOMIC DNA]</scope>
    <source>
        <strain evidence="11 12">CECT 7639</strain>
    </source>
</reference>
<feature type="domain" description="Cytochrome c" evidence="10">
    <location>
        <begin position="231"/>
        <end position="382"/>
    </location>
</feature>
<protein>
    <submittedName>
        <fullName evidence="11">Cytochrome c551 peroxidase</fullName>
        <ecNumber evidence="11">1.11.1.5</ecNumber>
    </submittedName>
</protein>
<keyword evidence="4" id="KW-0732">Signal</keyword>
<dbReference type="GO" id="GO:0004130">
    <property type="term" value="F:cytochrome-c peroxidase activity"/>
    <property type="evidence" value="ECO:0007669"/>
    <property type="project" value="UniProtKB-EC"/>
</dbReference>
<feature type="binding site" description="covalent" evidence="8">
    <location>
        <position position="246"/>
    </location>
    <ligand>
        <name>heme c</name>
        <dbReference type="ChEBI" id="CHEBI:61717"/>
        <label>2</label>
    </ligand>
</feature>
<dbReference type="SUPFAM" id="SSF46626">
    <property type="entry name" value="Cytochrome c"/>
    <property type="match status" value="2"/>
</dbReference>
<evidence type="ECO:0000256" key="4">
    <source>
        <dbReference type="ARBA" id="ARBA00022729"/>
    </source>
</evidence>